<comment type="caution">
    <text evidence="1">The sequence shown here is derived from an EMBL/GenBank/DDBJ whole genome shotgun (WGS) entry which is preliminary data.</text>
</comment>
<dbReference type="EMBL" id="JBBWWR010000020">
    <property type="protein sequence ID" value="KAK8940339.1"/>
    <property type="molecule type" value="Genomic_DNA"/>
</dbReference>
<accession>A0ABR2LH45</accession>
<name>A0ABR2LH45_9ASPA</name>
<dbReference type="Proteomes" id="UP001412067">
    <property type="component" value="Unassembled WGS sequence"/>
</dbReference>
<evidence type="ECO:0000313" key="2">
    <source>
        <dbReference type="Proteomes" id="UP001412067"/>
    </source>
</evidence>
<protein>
    <submittedName>
        <fullName evidence="1">Uncharacterized protein</fullName>
    </submittedName>
</protein>
<organism evidence="1 2">
    <name type="scientific">Platanthera guangdongensis</name>
    <dbReference type="NCBI Taxonomy" id="2320717"/>
    <lineage>
        <taxon>Eukaryota</taxon>
        <taxon>Viridiplantae</taxon>
        <taxon>Streptophyta</taxon>
        <taxon>Embryophyta</taxon>
        <taxon>Tracheophyta</taxon>
        <taxon>Spermatophyta</taxon>
        <taxon>Magnoliopsida</taxon>
        <taxon>Liliopsida</taxon>
        <taxon>Asparagales</taxon>
        <taxon>Orchidaceae</taxon>
        <taxon>Orchidoideae</taxon>
        <taxon>Orchideae</taxon>
        <taxon>Orchidinae</taxon>
        <taxon>Platanthera</taxon>
    </lineage>
</organism>
<keyword evidence="2" id="KW-1185">Reference proteome</keyword>
<evidence type="ECO:0000313" key="1">
    <source>
        <dbReference type="EMBL" id="KAK8940339.1"/>
    </source>
</evidence>
<reference evidence="1 2" key="1">
    <citation type="journal article" date="2022" name="Nat. Plants">
        <title>Genomes of leafy and leafless Platanthera orchids illuminate the evolution of mycoheterotrophy.</title>
        <authorList>
            <person name="Li M.H."/>
            <person name="Liu K.W."/>
            <person name="Li Z."/>
            <person name="Lu H.C."/>
            <person name="Ye Q.L."/>
            <person name="Zhang D."/>
            <person name="Wang J.Y."/>
            <person name="Li Y.F."/>
            <person name="Zhong Z.M."/>
            <person name="Liu X."/>
            <person name="Yu X."/>
            <person name="Liu D.K."/>
            <person name="Tu X.D."/>
            <person name="Liu B."/>
            <person name="Hao Y."/>
            <person name="Liao X.Y."/>
            <person name="Jiang Y.T."/>
            <person name="Sun W.H."/>
            <person name="Chen J."/>
            <person name="Chen Y.Q."/>
            <person name="Ai Y."/>
            <person name="Zhai J.W."/>
            <person name="Wu S.S."/>
            <person name="Zhou Z."/>
            <person name="Hsiao Y.Y."/>
            <person name="Wu W.L."/>
            <person name="Chen Y.Y."/>
            <person name="Lin Y.F."/>
            <person name="Hsu J.L."/>
            <person name="Li C.Y."/>
            <person name="Wang Z.W."/>
            <person name="Zhao X."/>
            <person name="Zhong W.Y."/>
            <person name="Ma X.K."/>
            <person name="Ma L."/>
            <person name="Huang J."/>
            <person name="Chen G.Z."/>
            <person name="Huang M.Z."/>
            <person name="Huang L."/>
            <person name="Peng D.H."/>
            <person name="Luo Y.B."/>
            <person name="Zou S.Q."/>
            <person name="Chen S.P."/>
            <person name="Lan S."/>
            <person name="Tsai W.C."/>
            <person name="Van de Peer Y."/>
            <person name="Liu Z.J."/>
        </authorList>
    </citation>
    <scope>NUCLEOTIDE SEQUENCE [LARGE SCALE GENOMIC DNA]</scope>
    <source>
        <strain evidence="1">Lor288</strain>
    </source>
</reference>
<proteinExistence type="predicted"/>
<sequence length="113" mass="13862">MKLLGGIWRRGQCLKGWGRPKIWRPQLHSWHPMMLPTSQEKPLWLPEVRNLDSEDKILCSVLLLLYAYNILWQNKISCNIAYITPLWWDLFSDFFCTWLPFYLYWRLQLFHFM</sequence>
<gene>
    <name evidence="1" type="ORF">KSP40_PGU010227</name>
</gene>